<dbReference type="RefSeq" id="WP_069717976.1">
    <property type="nucleotide sequence ID" value="NZ_MJEH01000038.1"/>
</dbReference>
<dbReference type="InterPro" id="IPR002509">
    <property type="entry name" value="NODB_dom"/>
</dbReference>
<dbReference type="InterPro" id="IPR050248">
    <property type="entry name" value="Polysacc_deacetylase_ArnD"/>
</dbReference>
<dbReference type="STRING" id="1305675.BFG57_17275"/>
<dbReference type="PANTHER" id="PTHR10587:SF133">
    <property type="entry name" value="CHITIN DEACETYLASE 1-RELATED"/>
    <property type="match status" value="1"/>
</dbReference>
<dbReference type="EMBL" id="MJEH01000038">
    <property type="protein sequence ID" value="OEH92016.1"/>
    <property type="molecule type" value="Genomic_DNA"/>
</dbReference>
<organism evidence="5 6">
    <name type="scientific">Bacillus solimangrovi</name>
    <dbReference type="NCBI Taxonomy" id="1305675"/>
    <lineage>
        <taxon>Bacteria</taxon>
        <taxon>Bacillati</taxon>
        <taxon>Bacillota</taxon>
        <taxon>Bacilli</taxon>
        <taxon>Bacillales</taxon>
        <taxon>Bacillaceae</taxon>
        <taxon>Bacillus</taxon>
    </lineage>
</organism>
<dbReference type="GO" id="GO:0005975">
    <property type="term" value="P:carbohydrate metabolic process"/>
    <property type="evidence" value="ECO:0007669"/>
    <property type="project" value="InterPro"/>
</dbReference>
<evidence type="ECO:0000256" key="1">
    <source>
        <dbReference type="ARBA" id="ARBA00022723"/>
    </source>
</evidence>
<sequence length="410" mass="47291">MSIYTSKVLELLAIEQELNKYYLKLRLSLDQDIEMRWEIDYETATNMKNITTFSEHYKYRLSLQSAHELGTNNHISFLTKTFKEHSERIAFVCSEQYVQRLHVIKDTQQLNEIIGLTFLSFQNTNEQEESIREQPKRKASINNYKLSWLTACVFLLTVTFLVVHMGNSNSVAEEFSKESQILVNNVKAQTIKEPIEQETEPLVQEEPVPFIIDSLFPTVELEDTLNYTIPKGSVAITFDDGPSEYTATIVDTLKEHEVGATFFFTGHNVKKYPDYVLYTKEQGYSIGNHSMNHTELTNLTVENQEQELLQTKNLLEGLIQEDILLFRPPYGATNEGLIELIEKHEHKMVLWNKDPKDWQTQNADEIINYIQSSDPSGSIILLHESQAVIDSLPTIIGYLLEQELEIVSLK</sequence>
<keyword evidence="3" id="KW-0812">Transmembrane</keyword>
<name>A0A1E5LD57_9BACI</name>
<evidence type="ECO:0000259" key="4">
    <source>
        <dbReference type="PROSITE" id="PS51677"/>
    </source>
</evidence>
<protein>
    <recommendedName>
        <fullName evidence="4">NodB homology domain-containing protein</fullName>
    </recommendedName>
</protein>
<feature type="transmembrane region" description="Helical" evidence="3">
    <location>
        <begin position="146"/>
        <end position="166"/>
    </location>
</feature>
<reference evidence="5 6" key="1">
    <citation type="submission" date="2016-08" db="EMBL/GenBank/DDBJ databases">
        <title>Genome of Bacillus solimangrovi GH2-4.</title>
        <authorList>
            <person name="Lim S."/>
            <person name="Kim B.-C."/>
        </authorList>
    </citation>
    <scope>NUCLEOTIDE SEQUENCE [LARGE SCALE GENOMIC DNA]</scope>
    <source>
        <strain evidence="5 6">GH2-4</strain>
    </source>
</reference>
<keyword evidence="3" id="KW-0472">Membrane</keyword>
<dbReference type="GO" id="GO:0046872">
    <property type="term" value="F:metal ion binding"/>
    <property type="evidence" value="ECO:0007669"/>
    <property type="project" value="UniProtKB-KW"/>
</dbReference>
<proteinExistence type="predicted"/>
<evidence type="ECO:0000256" key="3">
    <source>
        <dbReference type="SAM" id="Phobius"/>
    </source>
</evidence>
<dbReference type="Proteomes" id="UP000095209">
    <property type="component" value="Unassembled WGS sequence"/>
</dbReference>
<dbReference type="GO" id="GO:0016810">
    <property type="term" value="F:hydrolase activity, acting on carbon-nitrogen (but not peptide) bonds"/>
    <property type="evidence" value="ECO:0007669"/>
    <property type="project" value="InterPro"/>
</dbReference>
<keyword evidence="6" id="KW-1185">Reference proteome</keyword>
<dbReference type="InterPro" id="IPR011330">
    <property type="entry name" value="Glyco_hydro/deAcase_b/a-brl"/>
</dbReference>
<keyword evidence="3" id="KW-1133">Transmembrane helix</keyword>
<dbReference type="SUPFAM" id="SSF88713">
    <property type="entry name" value="Glycoside hydrolase/deacetylase"/>
    <property type="match status" value="1"/>
</dbReference>
<evidence type="ECO:0000313" key="6">
    <source>
        <dbReference type="Proteomes" id="UP000095209"/>
    </source>
</evidence>
<accession>A0A1E5LD57</accession>
<dbReference type="Gene3D" id="3.20.20.370">
    <property type="entry name" value="Glycoside hydrolase/deacetylase"/>
    <property type="match status" value="1"/>
</dbReference>
<evidence type="ECO:0000313" key="5">
    <source>
        <dbReference type="EMBL" id="OEH92016.1"/>
    </source>
</evidence>
<feature type="domain" description="NodB homology" evidence="4">
    <location>
        <begin position="232"/>
        <end position="407"/>
    </location>
</feature>
<gene>
    <name evidence="5" type="ORF">BFG57_17275</name>
</gene>
<dbReference type="OrthoDB" id="9812065at2"/>
<keyword evidence="2" id="KW-0378">Hydrolase</keyword>
<comment type="caution">
    <text evidence="5">The sequence shown here is derived from an EMBL/GenBank/DDBJ whole genome shotgun (WGS) entry which is preliminary data.</text>
</comment>
<dbReference type="CDD" id="cd10917">
    <property type="entry name" value="CE4_NodB_like_6s_7s"/>
    <property type="match status" value="1"/>
</dbReference>
<dbReference type="GO" id="GO:0016020">
    <property type="term" value="C:membrane"/>
    <property type="evidence" value="ECO:0007669"/>
    <property type="project" value="TreeGrafter"/>
</dbReference>
<evidence type="ECO:0000256" key="2">
    <source>
        <dbReference type="ARBA" id="ARBA00022801"/>
    </source>
</evidence>
<dbReference type="Pfam" id="PF01522">
    <property type="entry name" value="Polysacc_deac_1"/>
    <property type="match status" value="1"/>
</dbReference>
<dbReference type="PROSITE" id="PS51677">
    <property type="entry name" value="NODB"/>
    <property type="match status" value="1"/>
</dbReference>
<keyword evidence="1" id="KW-0479">Metal-binding</keyword>
<dbReference type="AlphaFoldDB" id="A0A1E5LD57"/>
<dbReference type="PANTHER" id="PTHR10587">
    <property type="entry name" value="GLYCOSYL TRANSFERASE-RELATED"/>
    <property type="match status" value="1"/>
</dbReference>